<evidence type="ECO:0000313" key="2">
    <source>
        <dbReference type="Proteomes" id="UP000823775"/>
    </source>
</evidence>
<proteinExistence type="predicted"/>
<protein>
    <submittedName>
        <fullName evidence="1">Uncharacterized protein</fullName>
    </submittedName>
</protein>
<dbReference type="Proteomes" id="UP000823775">
    <property type="component" value="Unassembled WGS sequence"/>
</dbReference>
<accession>A0ABS8SB10</accession>
<gene>
    <name evidence="1" type="ORF">HAX54_030470</name>
</gene>
<name>A0ABS8SB10_DATST</name>
<comment type="caution">
    <text evidence="1">The sequence shown here is derived from an EMBL/GenBank/DDBJ whole genome shotgun (WGS) entry which is preliminary data.</text>
</comment>
<sequence>TAIAVAKLSDVSCAKSYRGAAPMATSFNPPNVHFGSDKDSNSSPDLTVTTQVYTLDVTR</sequence>
<reference evidence="1 2" key="1">
    <citation type="journal article" date="2021" name="BMC Genomics">
        <title>Datura genome reveals duplications of psychoactive alkaloid biosynthetic genes and high mutation rate following tissue culture.</title>
        <authorList>
            <person name="Rajewski A."/>
            <person name="Carter-House D."/>
            <person name="Stajich J."/>
            <person name="Litt A."/>
        </authorList>
    </citation>
    <scope>NUCLEOTIDE SEQUENCE [LARGE SCALE GENOMIC DNA]</scope>
    <source>
        <strain evidence="1">AR-01</strain>
    </source>
</reference>
<evidence type="ECO:0000313" key="1">
    <source>
        <dbReference type="EMBL" id="MCD7456022.1"/>
    </source>
</evidence>
<organism evidence="1 2">
    <name type="scientific">Datura stramonium</name>
    <name type="common">Jimsonweed</name>
    <name type="synonym">Common thornapple</name>
    <dbReference type="NCBI Taxonomy" id="4076"/>
    <lineage>
        <taxon>Eukaryota</taxon>
        <taxon>Viridiplantae</taxon>
        <taxon>Streptophyta</taxon>
        <taxon>Embryophyta</taxon>
        <taxon>Tracheophyta</taxon>
        <taxon>Spermatophyta</taxon>
        <taxon>Magnoliopsida</taxon>
        <taxon>eudicotyledons</taxon>
        <taxon>Gunneridae</taxon>
        <taxon>Pentapetalae</taxon>
        <taxon>asterids</taxon>
        <taxon>lamiids</taxon>
        <taxon>Solanales</taxon>
        <taxon>Solanaceae</taxon>
        <taxon>Solanoideae</taxon>
        <taxon>Datureae</taxon>
        <taxon>Datura</taxon>
    </lineage>
</organism>
<dbReference type="EMBL" id="JACEIK010000382">
    <property type="protein sequence ID" value="MCD7456022.1"/>
    <property type="molecule type" value="Genomic_DNA"/>
</dbReference>
<keyword evidence="2" id="KW-1185">Reference proteome</keyword>
<feature type="non-terminal residue" evidence="1">
    <location>
        <position position="1"/>
    </location>
</feature>